<gene>
    <name evidence="2" type="ORF">HMPREF9088_0698</name>
</gene>
<dbReference type="eggNOG" id="COG4632">
    <property type="taxonomic scope" value="Bacteria"/>
</dbReference>
<dbReference type="AlphaFoldDB" id="E6LEA8"/>
<sequence length="158" mass="16865">MRNGTLYRDTANGDTDALVIDKNGDFSIVNEATTDASELTDAEQILSFGPSLVEDGEITVNESSEVSQSMTSNPRTAIGQVGENHYVIIVSEGRTDSSEGLSLYELAEEMKEAGATTAYNLDGGGSSTLYFNGKVVNQTVGGSQNSSEREVSDIIYFK</sequence>
<dbReference type="PANTHER" id="PTHR40446">
    <property type="entry name" value="N-ACETYLGLUCOSAMINE-1-PHOSPHODIESTER ALPHA-N-ACETYLGLUCOSAMINIDASE"/>
    <property type="match status" value="1"/>
</dbReference>
<dbReference type="EMBL" id="AEPV01000026">
    <property type="protein sequence ID" value="EFU74397.1"/>
    <property type="molecule type" value="Genomic_DNA"/>
</dbReference>
<protein>
    <recommendedName>
        <fullName evidence="1">Phosphodiester glycosidase domain-containing protein</fullName>
    </recommendedName>
</protein>
<dbReference type="Proteomes" id="UP000010296">
    <property type="component" value="Unassembled WGS sequence"/>
</dbReference>
<dbReference type="InterPro" id="IPR018711">
    <property type="entry name" value="NAGPA"/>
</dbReference>
<dbReference type="Pfam" id="PF09992">
    <property type="entry name" value="NAGPA"/>
    <property type="match status" value="1"/>
</dbReference>
<feature type="domain" description="Phosphodiester glycosidase" evidence="1">
    <location>
        <begin position="2"/>
        <end position="157"/>
    </location>
</feature>
<dbReference type="HOGENOM" id="CLU_126605_0_0_9"/>
<evidence type="ECO:0000259" key="1">
    <source>
        <dbReference type="Pfam" id="PF09992"/>
    </source>
</evidence>
<evidence type="ECO:0000313" key="2">
    <source>
        <dbReference type="EMBL" id="EFU74397.1"/>
    </source>
</evidence>
<proteinExistence type="predicted"/>
<comment type="caution">
    <text evidence="2">The sequence shown here is derived from an EMBL/GenBank/DDBJ whole genome shotgun (WGS) entry which is preliminary data.</text>
</comment>
<evidence type="ECO:0000313" key="3">
    <source>
        <dbReference type="Proteomes" id="UP000010296"/>
    </source>
</evidence>
<accession>E6LEA8</accession>
<dbReference type="PATRIC" id="fig|888064.11.peg.1252"/>
<reference evidence="2 3" key="1">
    <citation type="submission" date="2010-12" db="EMBL/GenBank/DDBJ databases">
        <authorList>
            <person name="Muzny D."/>
            <person name="Qin X."/>
            <person name="Deng J."/>
            <person name="Jiang H."/>
            <person name="Liu Y."/>
            <person name="Qu J."/>
            <person name="Song X.-Z."/>
            <person name="Zhang L."/>
            <person name="Thornton R."/>
            <person name="Coyle M."/>
            <person name="Francisco L."/>
            <person name="Jackson L."/>
            <person name="Javaid M."/>
            <person name="Korchina V."/>
            <person name="Kovar C."/>
            <person name="Mata R."/>
            <person name="Mathew T."/>
            <person name="Ngo R."/>
            <person name="Nguyen L."/>
            <person name="Nguyen N."/>
            <person name="Okwuonu G."/>
            <person name="Ongeri F."/>
            <person name="Pham C."/>
            <person name="Simmons D."/>
            <person name="Wilczek-Boney K."/>
            <person name="Hale W."/>
            <person name="Jakkamsetti A."/>
            <person name="Pham P."/>
            <person name="Ruth R."/>
            <person name="San Lucas F."/>
            <person name="Warren J."/>
            <person name="Zhang J."/>
            <person name="Zhao Z."/>
            <person name="Zhou C."/>
            <person name="Zhu D."/>
            <person name="Lee S."/>
            <person name="Bess C."/>
            <person name="Blankenburg K."/>
            <person name="Forbes L."/>
            <person name="Fu Q."/>
            <person name="Gubbala S."/>
            <person name="Hirani K."/>
            <person name="Jayaseelan J.C."/>
            <person name="Lara F."/>
            <person name="Munidasa M."/>
            <person name="Palculict T."/>
            <person name="Patil S."/>
            <person name="Pu L.-L."/>
            <person name="Saada N."/>
            <person name="Tang L."/>
            <person name="Weissenberger G."/>
            <person name="Zhu Y."/>
            <person name="Hemphill L."/>
            <person name="Shang Y."/>
            <person name="Youmans B."/>
            <person name="Ayvaz T."/>
            <person name="Ross M."/>
            <person name="Santibanez J."/>
            <person name="Aqrawi P."/>
            <person name="Gross S."/>
            <person name="Joshi V."/>
            <person name="Fowler G."/>
            <person name="Nazareth L."/>
            <person name="Reid J."/>
            <person name="Worley K."/>
            <person name="Petrosino J."/>
            <person name="Highlander S."/>
            <person name="Gibbs R."/>
        </authorList>
    </citation>
    <scope>NUCLEOTIDE SEQUENCE [LARGE SCALE GENOMIC DNA]</scope>
    <source>
        <strain evidence="3">DSM 15952 / CCUG 50447 / LMG 22039 / TP 1.5</strain>
    </source>
</reference>
<name>E6LEA8_ENTI1</name>
<dbReference type="STRING" id="888064.HMPREF9088_0698"/>
<organism evidence="2 3">
    <name type="scientific">Enterococcus italicus (strain DSM 15952 / CCUG 50447 / LMG 22039 / TP 1.5)</name>
    <dbReference type="NCBI Taxonomy" id="888064"/>
    <lineage>
        <taxon>Bacteria</taxon>
        <taxon>Bacillati</taxon>
        <taxon>Bacillota</taxon>
        <taxon>Bacilli</taxon>
        <taxon>Lactobacillales</taxon>
        <taxon>Enterococcaceae</taxon>
        <taxon>Enterococcus</taxon>
    </lineage>
</organism>
<keyword evidence="3" id="KW-1185">Reference proteome</keyword>
<dbReference type="PANTHER" id="PTHR40446:SF2">
    <property type="entry name" value="N-ACETYLGLUCOSAMINE-1-PHOSPHODIESTER ALPHA-N-ACETYLGLUCOSAMINIDASE"/>
    <property type="match status" value="1"/>
</dbReference>